<dbReference type="SMART" id="SM00349">
    <property type="entry name" value="KRAB"/>
    <property type="match status" value="1"/>
</dbReference>
<dbReference type="Ensembl" id="ENSMLUT00000010227.2">
    <property type="protein sequence ID" value="ENSMLUP00000009320.2"/>
    <property type="gene ID" value="ENSMLUG00000024728.1"/>
</dbReference>
<dbReference type="CDD" id="cd07765">
    <property type="entry name" value="KRAB_A-box"/>
    <property type="match status" value="1"/>
</dbReference>
<dbReference type="PANTHER" id="PTHR23232">
    <property type="entry name" value="KRAB DOMAIN C2H2 ZINC FINGER"/>
    <property type="match status" value="1"/>
</dbReference>
<dbReference type="AlphaFoldDB" id="G1PFH0"/>
<reference evidence="2" key="3">
    <citation type="submission" date="2025-09" db="UniProtKB">
        <authorList>
            <consortium name="Ensembl"/>
        </authorList>
    </citation>
    <scope>IDENTIFICATION</scope>
</reference>
<name>G1PFH0_MYOLU</name>
<keyword evidence="3" id="KW-1185">Reference proteome</keyword>
<dbReference type="InterPro" id="IPR050169">
    <property type="entry name" value="Krueppel_C2H2_ZnF"/>
</dbReference>
<evidence type="ECO:0000259" key="1">
    <source>
        <dbReference type="PROSITE" id="PS50805"/>
    </source>
</evidence>
<dbReference type="Proteomes" id="UP000001074">
    <property type="component" value="Unassembled WGS sequence"/>
</dbReference>
<organism evidence="2 3">
    <name type="scientific">Myotis lucifugus</name>
    <name type="common">Little brown bat</name>
    <dbReference type="NCBI Taxonomy" id="59463"/>
    <lineage>
        <taxon>Eukaryota</taxon>
        <taxon>Metazoa</taxon>
        <taxon>Chordata</taxon>
        <taxon>Craniata</taxon>
        <taxon>Vertebrata</taxon>
        <taxon>Euteleostomi</taxon>
        <taxon>Mammalia</taxon>
        <taxon>Eutheria</taxon>
        <taxon>Laurasiatheria</taxon>
        <taxon>Chiroptera</taxon>
        <taxon>Yangochiroptera</taxon>
        <taxon>Vespertilionidae</taxon>
        <taxon>Myotis</taxon>
    </lineage>
</organism>
<dbReference type="InterPro" id="IPR036051">
    <property type="entry name" value="KRAB_dom_sf"/>
</dbReference>
<dbReference type="GO" id="GO:0006355">
    <property type="term" value="P:regulation of DNA-templated transcription"/>
    <property type="evidence" value="ECO:0007669"/>
    <property type="project" value="InterPro"/>
</dbReference>
<evidence type="ECO:0000313" key="3">
    <source>
        <dbReference type="Proteomes" id="UP000001074"/>
    </source>
</evidence>
<dbReference type="PROSITE" id="PS50805">
    <property type="entry name" value="KRAB"/>
    <property type="match status" value="1"/>
</dbReference>
<reference evidence="2 3" key="1">
    <citation type="journal article" date="2011" name="Nature">
        <title>A high-resolution map of human evolutionary constraint using 29 mammals.</title>
        <authorList>
            <person name="Lindblad-Toh K."/>
            <person name="Garber M."/>
            <person name="Zuk O."/>
            <person name="Lin M.F."/>
            <person name="Parker B.J."/>
            <person name="Washietl S."/>
            <person name="Kheradpour P."/>
            <person name="Ernst J."/>
            <person name="Jordan G."/>
            <person name="Mauceli E."/>
            <person name="Ward L.D."/>
            <person name="Lowe C.B."/>
            <person name="Holloway A.K."/>
            <person name="Clamp M."/>
            <person name="Gnerre S."/>
            <person name="Alfoldi J."/>
            <person name="Beal K."/>
            <person name="Chang J."/>
            <person name="Clawson H."/>
            <person name="Cuff J."/>
            <person name="Di Palma F."/>
            <person name="Fitzgerald S."/>
            <person name="Flicek P."/>
            <person name="Guttman M."/>
            <person name="Hubisz M.J."/>
            <person name="Jaffe D.B."/>
            <person name="Jungreis I."/>
            <person name="Kent W.J."/>
            <person name="Kostka D."/>
            <person name="Lara M."/>
            <person name="Martins A.L."/>
            <person name="Massingham T."/>
            <person name="Moltke I."/>
            <person name="Raney B.J."/>
            <person name="Rasmussen M.D."/>
            <person name="Robinson J."/>
            <person name="Stark A."/>
            <person name="Vilella A.J."/>
            <person name="Wen J."/>
            <person name="Xie X."/>
            <person name="Zody M.C."/>
            <person name="Baldwin J."/>
            <person name="Bloom T."/>
            <person name="Chin C.W."/>
            <person name="Heiman D."/>
            <person name="Nicol R."/>
            <person name="Nusbaum C."/>
            <person name="Young S."/>
            <person name="Wilkinson J."/>
            <person name="Worley K.C."/>
            <person name="Kovar C.L."/>
            <person name="Muzny D.M."/>
            <person name="Gibbs R.A."/>
            <person name="Cree A."/>
            <person name="Dihn H.H."/>
            <person name="Fowler G."/>
            <person name="Jhangiani S."/>
            <person name="Joshi V."/>
            <person name="Lee S."/>
            <person name="Lewis L.R."/>
            <person name="Nazareth L.V."/>
            <person name="Okwuonu G."/>
            <person name="Santibanez J."/>
            <person name="Warren W.C."/>
            <person name="Mardis E.R."/>
            <person name="Weinstock G.M."/>
            <person name="Wilson R.K."/>
            <person name="Delehaunty K."/>
            <person name="Dooling D."/>
            <person name="Fronik C."/>
            <person name="Fulton L."/>
            <person name="Fulton B."/>
            <person name="Graves T."/>
            <person name="Minx P."/>
            <person name="Sodergren E."/>
            <person name="Birney E."/>
            <person name="Margulies E.H."/>
            <person name="Herrero J."/>
            <person name="Green E.D."/>
            <person name="Haussler D."/>
            <person name="Siepel A."/>
            <person name="Goldman N."/>
            <person name="Pollard K.S."/>
            <person name="Pedersen J.S."/>
            <person name="Lander E.S."/>
            <person name="Kellis M."/>
        </authorList>
    </citation>
    <scope>NUCLEOTIDE SEQUENCE [LARGE SCALE GENOMIC DNA]</scope>
</reference>
<dbReference type="SUPFAM" id="SSF109640">
    <property type="entry name" value="KRAB domain (Kruppel-associated box)"/>
    <property type="match status" value="1"/>
</dbReference>
<sequence>KERGSLMGPSPGSFSDDMNFEDVAIAFSQEEWGLLDEAQRLLYCDVMLEVFALVSSVGCYHKTDDAEDCSEQSVSVQGESQDRASKTAPETQRIHLCGRCFSLLKDILYLPESEAADFEQKAFFSDVCVRDSCFSANSHQQQRDASGEKPWKEAVDRASFVTRCSFYLSGVFSNSMEVGEDFPAISEILQIQATLNNEEPHSRSEISEEFLNRKRHHYVLHKCQQC</sequence>
<dbReference type="PANTHER" id="PTHR23232:SF133">
    <property type="entry name" value="RIKEN CDNA 1700020N01 GENE"/>
    <property type="match status" value="1"/>
</dbReference>
<dbReference type="GeneTree" id="ENSGT00940000154693"/>
<evidence type="ECO:0000313" key="2">
    <source>
        <dbReference type="Ensembl" id="ENSMLUP00000009320.2"/>
    </source>
</evidence>
<reference evidence="2" key="2">
    <citation type="submission" date="2025-08" db="UniProtKB">
        <authorList>
            <consortium name="Ensembl"/>
        </authorList>
    </citation>
    <scope>IDENTIFICATION</scope>
</reference>
<proteinExistence type="predicted"/>
<dbReference type="Pfam" id="PF01352">
    <property type="entry name" value="KRAB"/>
    <property type="match status" value="1"/>
</dbReference>
<dbReference type="Gene3D" id="6.10.140.140">
    <property type="match status" value="1"/>
</dbReference>
<dbReference type="HOGENOM" id="CLU_002678_55_0_1"/>
<feature type="domain" description="KRAB" evidence="1">
    <location>
        <begin position="18"/>
        <end position="89"/>
    </location>
</feature>
<dbReference type="EMBL" id="AAPE02056864">
    <property type="status" value="NOT_ANNOTATED_CDS"/>
    <property type="molecule type" value="Genomic_DNA"/>
</dbReference>
<dbReference type="InParanoid" id="G1PFH0"/>
<protein>
    <recommendedName>
        <fullName evidence="1">KRAB domain-containing protein</fullName>
    </recommendedName>
</protein>
<dbReference type="eggNOG" id="KOG1721">
    <property type="taxonomic scope" value="Eukaryota"/>
</dbReference>
<dbReference type="STRING" id="59463.ENSMLUP00000009320"/>
<dbReference type="InterPro" id="IPR001909">
    <property type="entry name" value="KRAB"/>
</dbReference>
<accession>G1PFH0</accession>